<sequence length="104" mass="11710">MTLTVRFPEKQSLYIATMIFNGPARIAGDTCEYDYLLYTSRGKELRYCSDFSNTTIIEPEFNGSSRNFTLQFVSSAADNATDIGFNMTLSAFDVSIKPFPDAKY</sequence>
<proteinExistence type="predicted"/>
<keyword evidence="2" id="KW-1185">Reference proteome</keyword>
<reference evidence="1 2" key="1">
    <citation type="submission" date="2018-04" db="EMBL/GenBank/DDBJ databases">
        <authorList>
            <person name="Zhang X."/>
            <person name="Yuan J."/>
            <person name="Li F."/>
            <person name="Xiang J."/>
        </authorList>
    </citation>
    <scope>NUCLEOTIDE SEQUENCE [LARGE SCALE GENOMIC DNA]</scope>
    <source>
        <tissue evidence="1">Muscle</tissue>
    </source>
</reference>
<dbReference type="EMBL" id="QCYY01000941">
    <property type="protein sequence ID" value="ROT81654.1"/>
    <property type="molecule type" value="Genomic_DNA"/>
</dbReference>
<comment type="caution">
    <text evidence="1">The sequence shown here is derived from an EMBL/GenBank/DDBJ whole genome shotgun (WGS) entry which is preliminary data.</text>
</comment>
<organism evidence="1 2">
    <name type="scientific">Penaeus vannamei</name>
    <name type="common">Whiteleg shrimp</name>
    <name type="synonym">Litopenaeus vannamei</name>
    <dbReference type="NCBI Taxonomy" id="6689"/>
    <lineage>
        <taxon>Eukaryota</taxon>
        <taxon>Metazoa</taxon>
        <taxon>Ecdysozoa</taxon>
        <taxon>Arthropoda</taxon>
        <taxon>Crustacea</taxon>
        <taxon>Multicrustacea</taxon>
        <taxon>Malacostraca</taxon>
        <taxon>Eumalacostraca</taxon>
        <taxon>Eucarida</taxon>
        <taxon>Decapoda</taxon>
        <taxon>Dendrobranchiata</taxon>
        <taxon>Penaeoidea</taxon>
        <taxon>Penaeidae</taxon>
        <taxon>Penaeus</taxon>
    </lineage>
</organism>
<accession>A0A423TYY3</accession>
<dbReference type="Gene3D" id="2.60.120.290">
    <property type="entry name" value="Spermadhesin, CUB domain"/>
    <property type="match status" value="1"/>
</dbReference>
<evidence type="ECO:0008006" key="3">
    <source>
        <dbReference type="Google" id="ProtNLM"/>
    </source>
</evidence>
<reference evidence="1 2" key="2">
    <citation type="submission" date="2019-01" db="EMBL/GenBank/DDBJ databases">
        <title>The decoding of complex shrimp genome reveals the adaptation for benthos swimmer, frequently molting mechanism and breeding impact on genome.</title>
        <authorList>
            <person name="Sun Y."/>
            <person name="Gao Y."/>
            <person name="Yu Y."/>
        </authorList>
    </citation>
    <scope>NUCLEOTIDE SEQUENCE [LARGE SCALE GENOMIC DNA]</scope>
    <source>
        <tissue evidence="1">Muscle</tissue>
    </source>
</reference>
<dbReference type="Proteomes" id="UP000283509">
    <property type="component" value="Unassembled WGS sequence"/>
</dbReference>
<name>A0A423TYY3_PENVA</name>
<gene>
    <name evidence="1" type="ORF">C7M84_025188</name>
</gene>
<evidence type="ECO:0000313" key="1">
    <source>
        <dbReference type="EMBL" id="ROT81654.1"/>
    </source>
</evidence>
<dbReference type="OrthoDB" id="6337481at2759"/>
<dbReference type="InterPro" id="IPR035914">
    <property type="entry name" value="Sperma_CUB_dom_sf"/>
</dbReference>
<dbReference type="AlphaFoldDB" id="A0A423TYY3"/>
<evidence type="ECO:0000313" key="2">
    <source>
        <dbReference type="Proteomes" id="UP000283509"/>
    </source>
</evidence>
<protein>
    <recommendedName>
        <fullName evidence="3">CUB domain-containing protein</fullName>
    </recommendedName>
</protein>